<accession>A0ABX0V460</accession>
<dbReference type="Pfam" id="PF04632">
    <property type="entry name" value="FUSC"/>
    <property type="match status" value="1"/>
</dbReference>
<dbReference type="RefSeq" id="WP_166955955.1">
    <property type="nucleotide sequence ID" value="NZ_JAASQI010000012.1"/>
</dbReference>
<dbReference type="PANTHER" id="PTHR30509">
    <property type="entry name" value="P-HYDROXYBENZOIC ACID EFFLUX PUMP SUBUNIT-RELATED"/>
    <property type="match status" value="1"/>
</dbReference>
<evidence type="ECO:0000256" key="7">
    <source>
        <dbReference type="SAM" id="Phobius"/>
    </source>
</evidence>
<evidence type="ECO:0000313" key="8">
    <source>
        <dbReference type="EMBL" id="NIJ60004.1"/>
    </source>
</evidence>
<feature type="transmembrane region" description="Helical" evidence="7">
    <location>
        <begin position="146"/>
        <end position="165"/>
    </location>
</feature>
<dbReference type="PANTHER" id="PTHR30509:SF9">
    <property type="entry name" value="MULTIDRUG RESISTANCE PROTEIN MDTO"/>
    <property type="match status" value="1"/>
</dbReference>
<dbReference type="InterPro" id="IPR006726">
    <property type="entry name" value="PHBA_efflux_AaeB/fusaric-R"/>
</dbReference>
<keyword evidence="9" id="KW-1185">Reference proteome</keyword>
<evidence type="ECO:0000256" key="2">
    <source>
        <dbReference type="ARBA" id="ARBA00022448"/>
    </source>
</evidence>
<name>A0ABX0V460_9HYPH</name>
<evidence type="ECO:0000256" key="1">
    <source>
        <dbReference type="ARBA" id="ARBA00004651"/>
    </source>
</evidence>
<feature type="transmembrane region" description="Helical" evidence="7">
    <location>
        <begin position="91"/>
        <end position="110"/>
    </location>
</feature>
<feature type="transmembrane region" description="Helical" evidence="7">
    <location>
        <begin position="65"/>
        <end position="84"/>
    </location>
</feature>
<organism evidence="8 9">
    <name type="scientific">Pseudochelatococcus lubricantis</name>
    <dbReference type="NCBI Taxonomy" id="1538102"/>
    <lineage>
        <taxon>Bacteria</taxon>
        <taxon>Pseudomonadati</taxon>
        <taxon>Pseudomonadota</taxon>
        <taxon>Alphaproteobacteria</taxon>
        <taxon>Hyphomicrobiales</taxon>
        <taxon>Chelatococcaceae</taxon>
        <taxon>Pseudochelatococcus</taxon>
    </lineage>
</organism>
<feature type="transmembrane region" description="Helical" evidence="7">
    <location>
        <begin position="116"/>
        <end position="134"/>
    </location>
</feature>
<comment type="caution">
    <text evidence="8">The sequence shown here is derived from an EMBL/GenBank/DDBJ whole genome shotgun (WGS) entry which is preliminary data.</text>
</comment>
<protein>
    <submittedName>
        <fullName evidence="8">Membrane protein YccC</fullName>
    </submittedName>
</protein>
<evidence type="ECO:0000256" key="4">
    <source>
        <dbReference type="ARBA" id="ARBA00022692"/>
    </source>
</evidence>
<feature type="transmembrane region" description="Helical" evidence="7">
    <location>
        <begin position="391"/>
        <end position="411"/>
    </location>
</feature>
<dbReference type="Proteomes" id="UP001429580">
    <property type="component" value="Unassembled WGS sequence"/>
</dbReference>
<feature type="transmembrane region" description="Helical" evidence="7">
    <location>
        <begin position="417"/>
        <end position="434"/>
    </location>
</feature>
<keyword evidence="5 7" id="KW-1133">Transmembrane helix</keyword>
<feature type="transmembrane region" description="Helical" evidence="7">
    <location>
        <begin position="19"/>
        <end position="38"/>
    </location>
</feature>
<dbReference type="EMBL" id="JAASQI010000012">
    <property type="protein sequence ID" value="NIJ60004.1"/>
    <property type="molecule type" value="Genomic_DNA"/>
</dbReference>
<proteinExistence type="predicted"/>
<keyword evidence="2" id="KW-0813">Transport</keyword>
<gene>
    <name evidence="8" type="ORF">FHS82_003867</name>
</gene>
<keyword evidence="4 7" id="KW-0812">Transmembrane</keyword>
<sequence>MTASTIPERLGLDAARLGFTLRTAIAACCALFIAWLLGLEHPQWSAMTVWAASQPVRGQLVEKSLFRALGTVLGAIFGMGLLLASHGWPWVIVPGLALWIGLCAGAGNILRGFASYGAMLAGYSAAMVTLLHSAQSASPLAVGVDRMLTVLLGLLVALAIGWVFAAPGDDPDDLTHGPRRLSRRILADLAACLAGKAPPDHAAHHVLLSGMAAIEDRLDGRAAGSLRSREAVRAVRRLLLAQVAILLWMRRPLRRTENGPLAAALREAAEAYNEPCRPQDADAALHRAAGLAAFDPVLQGALADLTTAAARERAAEGAWQAAGTHAAALHRDWIGARQALLRTMLAILAVGGIWLATDWEAGAFMLLGTAIMTTVFSTADNPVRLLRQVIVGQALGVAGALACRWLVWPLAGGETGLVLSMMPFIVFGGFLFAHRRASGPIGFDYNMVVLLLLQPVWPLTGSFPHSLMAGVAVVLGPAIGLVAFRLIFPVDGKRRLRTLVAMMVREIEAMAGRRGASRRRPVWRARLYHRLLRLVRWADKTGSDKEEAVEGSFAILLLGSAILHMDSLLQQPELAPGAARRLDMTLARLRRVGRDPHRAARALAATAASLAGNPAVDTGLLREAAAELSSRAAFLQPDTRART</sequence>
<evidence type="ECO:0000313" key="9">
    <source>
        <dbReference type="Proteomes" id="UP001429580"/>
    </source>
</evidence>
<evidence type="ECO:0000256" key="5">
    <source>
        <dbReference type="ARBA" id="ARBA00022989"/>
    </source>
</evidence>
<comment type="subcellular location">
    <subcellularLocation>
        <location evidence="1">Cell membrane</location>
        <topology evidence="1">Multi-pass membrane protein</topology>
    </subcellularLocation>
</comment>
<feature type="transmembrane region" description="Helical" evidence="7">
    <location>
        <begin position="466"/>
        <end position="488"/>
    </location>
</feature>
<keyword evidence="6 7" id="KW-0472">Membrane</keyword>
<evidence type="ECO:0000256" key="3">
    <source>
        <dbReference type="ARBA" id="ARBA00022475"/>
    </source>
</evidence>
<feature type="transmembrane region" description="Helical" evidence="7">
    <location>
        <begin position="362"/>
        <end position="379"/>
    </location>
</feature>
<evidence type="ECO:0000256" key="6">
    <source>
        <dbReference type="ARBA" id="ARBA00023136"/>
    </source>
</evidence>
<reference evidence="8 9" key="1">
    <citation type="submission" date="2020-03" db="EMBL/GenBank/DDBJ databases">
        <title>Genomic Encyclopedia of Type Strains, Phase IV (KMG-IV): sequencing the most valuable type-strain genomes for metagenomic binning, comparative biology and taxonomic classification.</title>
        <authorList>
            <person name="Goeker M."/>
        </authorList>
    </citation>
    <scope>NUCLEOTIDE SEQUENCE [LARGE SCALE GENOMIC DNA]</scope>
    <source>
        <strain evidence="8 9">DSM 103870</strain>
    </source>
</reference>
<feature type="transmembrane region" description="Helical" evidence="7">
    <location>
        <begin position="441"/>
        <end position="460"/>
    </location>
</feature>
<feature type="transmembrane region" description="Helical" evidence="7">
    <location>
        <begin position="339"/>
        <end position="356"/>
    </location>
</feature>
<keyword evidence="3" id="KW-1003">Cell membrane</keyword>